<dbReference type="AlphaFoldDB" id="A0A0G4EDF5"/>
<keyword evidence="2" id="KW-0813">Transport</keyword>
<dbReference type="SUPFAM" id="SSF48371">
    <property type="entry name" value="ARM repeat"/>
    <property type="match status" value="1"/>
</dbReference>
<organism evidence="6 7">
    <name type="scientific">Vitrella brassicaformis (strain CCMP3155)</name>
    <dbReference type="NCBI Taxonomy" id="1169540"/>
    <lineage>
        <taxon>Eukaryota</taxon>
        <taxon>Sar</taxon>
        <taxon>Alveolata</taxon>
        <taxon>Colpodellida</taxon>
        <taxon>Vitrellaceae</taxon>
        <taxon>Vitrella</taxon>
    </lineage>
</organism>
<accession>A0A0G4EDF5</accession>
<sequence length="1130" mass="121590">MDAPRTQQGGGKAFSGLRKGFLSGGVGSEEKRHGPHTGQIRCGTADDEYGTSSAEEMRRPNIPFTSKTQPKSGGRKAANAGKPHRLVDALGSDPWTSDSQHASRAAEKESVQQLLIEQERREIDVTAKKKGDSNTHTKAPEPAAQQKGAAKPKTETQPKGAAKTTAAGGVDGDTACKLRQLVEALKGNGGPREILAIQQARQLLKKAEEPVKKAAREAGMIPALVKCLAALSRRPDQCLASYRLQVEVLTQVGDLVGIGTLVGGHQKQVVDAGGIPILVKLVSSKDGDLLLAAAWMLGLVTGSRSEHRDTVLKEGGLSPLLQRMEDLTPEADPLGMVRTAVLGFVRHNQLPPLQLMEPSLPLLAQMVNGSSSAATLHVVCAIVFELSEGGNDDIDAVVRMGVCPRLVELMKWTCPGDRFERECHALAVMTVRNVAGGANRHRDAVLQCGALAPMPQLLTSGVTYAYRVMEPEDAISEFAIQTLGNIMAGNSSHTQKVIDANLMRPLLKALTSAGPAVKKETARALANATEQVRHLGKCGFVKSLCDVLKTTDDADIVKMVRGALQKSMPHSRDDIRAAVHQRDMPDKERLFLKSIPNKASKAQDFTKSPSSAAEYAEAQRIADELIEEERRAKSKQTKKKGGKASKGNKVQEPAAEDIDSSGRTTAASNNRSSFTIYYEELPTPPSSSSADTISLALAAASEQQDGQAGVSAAGRVEENDSNGATWAKRWRRRKDKKRQGGEGPQDAGEPCDATLGGGLSMGTEDVRAREEIDAVPRSEEKDSDDVLMPMPSSSSSAPPPAAQSLTVGDEDHELQLAIAASLHMAGHPYEATRTSSDSNDEDDWLNSAFAQGAKRSLVGQKNNGPTSKATPTPPFHPTKAFHPKTTVTGRPAAAPVMGITGVAAARNRHRCPMLSSRPYEGRPPLPAPQHRGPPPLVSHHMSSPGSLPSAAPRSPASYQQPIWPTGPSPSYSQLSQLEETVVRSSQRERLLELELEHTKRKLAEKEAVQQQQQQQDQHYPSHHPASSSSSSAPPPPADCAICMDAPATIKIMPCREMKICPQCFDLEKARWQAEVARVRAKRTRLREEGEPPDPKLADDPKFLCPFCRKEIAFAGTEREAAKWSLRNVTD</sequence>
<dbReference type="VEuPathDB" id="CryptoDB:Vbra_3661"/>
<feature type="compositionally biased region" description="Pro residues" evidence="5">
    <location>
        <begin position="921"/>
        <end position="936"/>
    </location>
</feature>
<dbReference type="InterPro" id="IPR016024">
    <property type="entry name" value="ARM-type_fold"/>
</dbReference>
<feature type="region of interest" description="Disordered" evidence="5">
    <location>
        <begin position="1001"/>
        <end position="1038"/>
    </location>
</feature>
<evidence type="ECO:0000256" key="3">
    <source>
        <dbReference type="ARBA" id="ARBA00022927"/>
    </source>
</evidence>
<evidence type="ECO:0000256" key="1">
    <source>
        <dbReference type="ARBA" id="ARBA00010394"/>
    </source>
</evidence>
<feature type="compositionally biased region" description="Low complexity" evidence="5">
    <location>
        <begin position="159"/>
        <end position="169"/>
    </location>
</feature>
<evidence type="ECO:0008006" key="8">
    <source>
        <dbReference type="Google" id="ProtNLM"/>
    </source>
</evidence>
<dbReference type="PANTHER" id="PTHR23316">
    <property type="entry name" value="IMPORTIN ALPHA"/>
    <property type="match status" value="1"/>
</dbReference>
<dbReference type="EMBL" id="CDMY01000164">
    <property type="protein sequence ID" value="CEL93400.1"/>
    <property type="molecule type" value="Genomic_DNA"/>
</dbReference>
<feature type="repeat" description="ARM" evidence="4">
    <location>
        <begin position="273"/>
        <end position="316"/>
    </location>
</feature>
<keyword evidence="3" id="KW-0653">Protein transport</keyword>
<evidence type="ECO:0000256" key="4">
    <source>
        <dbReference type="PROSITE-ProRule" id="PRU00259"/>
    </source>
</evidence>
<evidence type="ECO:0000256" key="5">
    <source>
        <dbReference type="SAM" id="MobiDB-lite"/>
    </source>
</evidence>
<evidence type="ECO:0000313" key="6">
    <source>
        <dbReference type="EMBL" id="CEL93400.1"/>
    </source>
</evidence>
<dbReference type="Proteomes" id="UP000041254">
    <property type="component" value="Unassembled WGS sequence"/>
</dbReference>
<comment type="similarity">
    <text evidence="1">Belongs to the importin alpha family.</text>
</comment>
<feature type="compositionally biased region" description="Polar residues" evidence="5">
    <location>
        <begin position="859"/>
        <end position="870"/>
    </location>
</feature>
<feature type="compositionally biased region" description="Basic residues" evidence="5">
    <location>
        <begin position="632"/>
        <end position="643"/>
    </location>
</feature>
<dbReference type="InterPro" id="IPR011989">
    <property type="entry name" value="ARM-like"/>
</dbReference>
<feature type="compositionally biased region" description="Basic and acidic residues" evidence="5">
    <location>
        <begin position="117"/>
        <end position="139"/>
    </location>
</feature>
<dbReference type="Gene3D" id="1.25.10.10">
    <property type="entry name" value="Leucine-rich Repeat Variant"/>
    <property type="match status" value="1"/>
</dbReference>
<dbReference type="GO" id="GO:0015031">
    <property type="term" value="P:protein transport"/>
    <property type="evidence" value="ECO:0007669"/>
    <property type="project" value="UniProtKB-KW"/>
</dbReference>
<evidence type="ECO:0000313" key="7">
    <source>
        <dbReference type="Proteomes" id="UP000041254"/>
    </source>
</evidence>
<gene>
    <name evidence="6" type="ORF">Vbra_3661</name>
</gene>
<dbReference type="SMART" id="SM00185">
    <property type="entry name" value="ARM"/>
    <property type="match status" value="5"/>
</dbReference>
<keyword evidence="7" id="KW-1185">Reference proteome</keyword>
<protein>
    <recommendedName>
        <fullName evidence="8">RING-type domain-containing protein</fullName>
    </recommendedName>
</protein>
<feature type="region of interest" description="Disordered" evidence="5">
    <location>
        <begin position="698"/>
        <end position="809"/>
    </location>
</feature>
<dbReference type="Gene3D" id="3.30.40.10">
    <property type="entry name" value="Zinc/RING finger domain, C3HC4 (zinc finger)"/>
    <property type="match status" value="1"/>
</dbReference>
<dbReference type="InterPro" id="IPR000225">
    <property type="entry name" value="Armadillo"/>
</dbReference>
<reference evidence="6 7" key="1">
    <citation type="submission" date="2014-11" db="EMBL/GenBank/DDBJ databases">
        <authorList>
            <person name="Zhu J."/>
            <person name="Qi W."/>
            <person name="Song R."/>
        </authorList>
    </citation>
    <scope>NUCLEOTIDE SEQUENCE [LARGE SCALE GENOMIC DNA]</scope>
</reference>
<feature type="region of interest" description="Disordered" evidence="5">
    <location>
        <begin position="829"/>
        <end position="979"/>
    </location>
</feature>
<feature type="compositionally biased region" description="Low complexity" evidence="5">
    <location>
        <begin position="1009"/>
        <end position="1031"/>
    </location>
</feature>
<feature type="compositionally biased region" description="Low complexity" evidence="5">
    <location>
        <begin position="140"/>
        <end position="151"/>
    </location>
</feature>
<proteinExistence type="inferred from homology"/>
<evidence type="ECO:0000256" key="2">
    <source>
        <dbReference type="ARBA" id="ARBA00022448"/>
    </source>
</evidence>
<feature type="compositionally biased region" description="Polar residues" evidence="5">
    <location>
        <begin position="958"/>
        <end position="979"/>
    </location>
</feature>
<dbReference type="InterPro" id="IPR013083">
    <property type="entry name" value="Znf_RING/FYVE/PHD"/>
</dbReference>
<dbReference type="PROSITE" id="PS50176">
    <property type="entry name" value="ARM_REPEAT"/>
    <property type="match status" value="1"/>
</dbReference>
<feature type="region of interest" description="Disordered" evidence="5">
    <location>
        <begin position="630"/>
        <end position="668"/>
    </location>
</feature>
<feature type="compositionally biased region" description="Basic residues" evidence="5">
    <location>
        <begin position="728"/>
        <end position="737"/>
    </location>
</feature>
<name>A0A0G4EDF5_VITBC</name>
<feature type="region of interest" description="Disordered" evidence="5">
    <location>
        <begin position="1"/>
        <end position="169"/>
    </location>
</feature>
<feature type="compositionally biased region" description="Low complexity" evidence="5">
    <location>
        <begin position="942"/>
        <end position="957"/>
    </location>
</feature>
<dbReference type="Pfam" id="PF00514">
    <property type="entry name" value="Arm"/>
    <property type="match status" value="2"/>
</dbReference>
<dbReference type="OrthoDB" id="436939at2759"/>
<dbReference type="STRING" id="1169540.A0A0G4EDF5"/>
<dbReference type="InParanoid" id="A0A0G4EDF5"/>
<feature type="compositionally biased region" description="Basic and acidic residues" evidence="5">
    <location>
        <begin position="764"/>
        <end position="780"/>
    </location>
</feature>